<proteinExistence type="predicted"/>
<feature type="compositionally biased region" description="Low complexity" evidence="1">
    <location>
        <begin position="57"/>
        <end position="71"/>
    </location>
</feature>
<dbReference type="EMBL" id="BKCJ011107950">
    <property type="protein sequence ID" value="GFC86969.1"/>
    <property type="molecule type" value="Genomic_DNA"/>
</dbReference>
<comment type="caution">
    <text evidence="2">The sequence shown here is derived from an EMBL/GenBank/DDBJ whole genome shotgun (WGS) entry which is preliminary data.</text>
</comment>
<accession>A0A699RI17</accession>
<evidence type="ECO:0000313" key="2">
    <source>
        <dbReference type="EMBL" id="GFC86969.1"/>
    </source>
</evidence>
<reference evidence="2" key="1">
    <citation type="journal article" date="2019" name="Sci. Rep.">
        <title>Draft genome of Tanacetum cinerariifolium, the natural source of mosquito coil.</title>
        <authorList>
            <person name="Yamashiro T."/>
            <person name="Shiraishi A."/>
            <person name="Satake H."/>
            <person name="Nakayama K."/>
        </authorList>
    </citation>
    <scope>NUCLEOTIDE SEQUENCE</scope>
</reference>
<feature type="non-terminal residue" evidence="2">
    <location>
        <position position="71"/>
    </location>
</feature>
<evidence type="ECO:0000256" key="1">
    <source>
        <dbReference type="SAM" id="MobiDB-lite"/>
    </source>
</evidence>
<gene>
    <name evidence="2" type="ORF">Tci_858939</name>
</gene>
<dbReference type="AlphaFoldDB" id="A0A699RI17"/>
<organism evidence="2">
    <name type="scientific">Tanacetum cinerariifolium</name>
    <name type="common">Dalmatian daisy</name>
    <name type="synonym">Chrysanthemum cinerariifolium</name>
    <dbReference type="NCBI Taxonomy" id="118510"/>
    <lineage>
        <taxon>Eukaryota</taxon>
        <taxon>Viridiplantae</taxon>
        <taxon>Streptophyta</taxon>
        <taxon>Embryophyta</taxon>
        <taxon>Tracheophyta</taxon>
        <taxon>Spermatophyta</taxon>
        <taxon>Magnoliopsida</taxon>
        <taxon>eudicotyledons</taxon>
        <taxon>Gunneridae</taxon>
        <taxon>Pentapetalae</taxon>
        <taxon>asterids</taxon>
        <taxon>campanulids</taxon>
        <taxon>Asterales</taxon>
        <taxon>Asteraceae</taxon>
        <taxon>Asteroideae</taxon>
        <taxon>Anthemideae</taxon>
        <taxon>Anthemidinae</taxon>
        <taxon>Tanacetum</taxon>
    </lineage>
</organism>
<name>A0A699RI17_TANCI</name>
<protein>
    <submittedName>
        <fullName evidence="2">Uncharacterized protein</fullName>
    </submittedName>
</protein>
<feature type="region of interest" description="Disordered" evidence="1">
    <location>
        <begin position="49"/>
        <end position="71"/>
    </location>
</feature>
<sequence length="71" mass="8054">MNKSKSTFDPYRYMEEMQMGKPRAPGALTISEYVETDDDDFQEQKSFQESVLAEQESVSSCGSRSSLSTTR</sequence>